<evidence type="ECO:0000313" key="2">
    <source>
        <dbReference type="Proteomes" id="UP000509510"/>
    </source>
</evidence>
<keyword evidence="2" id="KW-1185">Reference proteome</keyword>
<dbReference type="EMBL" id="CP055902">
    <property type="protein sequence ID" value="QKX62889.1"/>
    <property type="molecule type" value="Genomic_DNA"/>
</dbReference>
<name>A0A7H8R8Z2_TALRU</name>
<protein>
    <submittedName>
        <fullName evidence="1">Uncharacterized protein</fullName>
    </submittedName>
</protein>
<organism evidence="1 2">
    <name type="scientific">Talaromyces rugulosus</name>
    <name type="common">Penicillium rugulosum</name>
    <dbReference type="NCBI Taxonomy" id="121627"/>
    <lineage>
        <taxon>Eukaryota</taxon>
        <taxon>Fungi</taxon>
        <taxon>Dikarya</taxon>
        <taxon>Ascomycota</taxon>
        <taxon>Pezizomycotina</taxon>
        <taxon>Eurotiomycetes</taxon>
        <taxon>Eurotiomycetidae</taxon>
        <taxon>Eurotiales</taxon>
        <taxon>Trichocomaceae</taxon>
        <taxon>Talaromyces</taxon>
        <taxon>Talaromyces sect. Islandici</taxon>
    </lineage>
</organism>
<accession>A0A7H8R8Z2</accession>
<proteinExistence type="predicted"/>
<dbReference type="AlphaFoldDB" id="A0A7H8R8Z2"/>
<sequence length="341" mass="39918">MEDDNPFRCWVCGAVIYGSRDHILASGRSVPQTLAWRTRCSIEDFNKIVFTNKEVWGTFIRAIIVTLDENRHDVYQLSGIAQNTYCIRIIVPKDRNLAVLGYPRLGGRGCKFVGIKPTVNAVGYPRAHMIHARCWELIERLFGCEAEKNLKILLNIFQERWCGWKGNPDGSPRYDFLREDILWQRNKSIVFYDPVKILPLRAVVEESVQRPTREKVAYKAMELHPIFFDIKNTAISNIFPCEIQWMIMDLLDYKNIPKILRAFGWVLSDTYWSRRFPKDLVFEVDDLMSNQIEIDWQFLTLGVEKLLHRSPELLNRRRLLTVLKKARDLFFEEVAKSTASE</sequence>
<dbReference type="OrthoDB" id="4524525at2759"/>
<dbReference type="RefSeq" id="XP_035349063.1">
    <property type="nucleotide sequence ID" value="XM_035493170.1"/>
</dbReference>
<reference evidence="2" key="1">
    <citation type="submission" date="2020-06" db="EMBL/GenBank/DDBJ databases">
        <title>A chromosome-scale genome assembly of Talaromyces rugulosus W13939.</title>
        <authorList>
            <person name="Wang B."/>
            <person name="Guo L."/>
            <person name="Ye K."/>
            <person name="Wang L."/>
        </authorList>
    </citation>
    <scope>NUCLEOTIDE SEQUENCE [LARGE SCALE GENOMIC DNA]</scope>
    <source>
        <strain evidence="2">W13939</strain>
    </source>
</reference>
<gene>
    <name evidence="1" type="ORF">TRUGW13939_10057</name>
</gene>
<evidence type="ECO:0000313" key="1">
    <source>
        <dbReference type="EMBL" id="QKX62889.1"/>
    </source>
</evidence>
<dbReference type="GeneID" id="55997538"/>
<dbReference type="Proteomes" id="UP000509510">
    <property type="component" value="Chromosome V"/>
</dbReference>
<dbReference type="KEGG" id="trg:TRUGW13939_10057"/>